<dbReference type="Gene3D" id="3.30.1330.200">
    <property type="match status" value="1"/>
</dbReference>
<evidence type="ECO:0000256" key="1">
    <source>
        <dbReference type="ARBA" id="ARBA00022500"/>
    </source>
</evidence>
<keyword evidence="2 3" id="KW-0378">Hydrolase</keyword>
<dbReference type="GO" id="GO:0050568">
    <property type="term" value="F:protein-glutamine glutaminase activity"/>
    <property type="evidence" value="ECO:0007669"/>
    <property type="project" value="UniProtKB-UniRule"/>
</dbReference>
<dbReference type="HAMAP" id="MF_01440">
    <property type="entry name" value="CheD"/>
    <property type="match status" value="1"/>
</dbReference>
<feature type="transmembrane region" description="Helical" evidence="4">
    <location>
        <begin position="32"/>
        <end position="55"/>
    </location>
</feature>
<evidence type="ECO:0000256" key="3">
    <source>
        <dbReference type="HAMAP-Rule" id="MF_01440"/>
    </source>
</evidence>
<dbReference type="GeneID" id="76200186"/>
<keyword evidence="1 3" id="KW-0145">Chemotaxis</keyword>
<dbReference type="EMBL" id="JBHTAX010000001">
    <property type="protein sequence ID" value="MFC7190563.1"/>
    <property type="molecule type" value="Genomic_DNA"/>
</dbReference>
<proteinExistence type="inferred from homology"/>
<dbReference type="EC" id="3.5.1.44" evidence="3"/>
<keyword evidence="6" id="KW-1185">Reference proteome</keyword>
<dbReference type="InterPro" id="IPR038592">
    <property type="entry name" value="CheD-like_sf"/>
</dbReference>
<evidence type="ECO:0000256" key="2">
    <source>
        <dbReference type="ARBA" id="ARBA00022801"/>
    </source>
</evidence>
<evidence type="ECO:0000313" key="5">
    <source>
        <dbReference type="EMBL" id="MFC7190563.1"/>
    </source>
</evidence>
<dbReference type="GO" id="GO:0006935">
    <property type="term" value="P:chemotaxis"/>
    <property type="evidence" value="ECO:0007669"/>
    <property type="project" value="UniProtKB-UniRule"/>
</dbReference>
<keyword evidence="4" id="KW-0812">Transmembrane</keyword>
<dbReference type="InterPro" id="IPR005659">
    <property type="entry name" value="Chemorcpt_Glu_NH3ase_CheD"/>
</dbReference>
<dbReference type="InterPro" id="IPR011324">
    <property type="entry name" value="Cytotoxic_necrot_fac-like_cat"/>
</dbReference>
<gene>
    <name evidence="3" type="primary">cheD</name>
    <name evidence="5" type="ORF">ACFQL7_12385</name>
</gene>
<keyword evidence="4" id="KW-0472">Membrane</keyword>
<reference evidence="5 6" key="1">
    <citation type="journal article" date="2019" name="Int. J. Syst. Evol. Microbiol.">
        <title>The Global Catalogue of Microorganisms (GCM) 10K type strain sequencing project: providing services to taxonomists for standard genome sequencing and annotation.</title>
        <authorList>
            <consortium name="The Broad Institute Genomics Platform"/>
            <consortium name="The Broad Institute Genome Sequencing Center for Infectious Disease"/>
            <person name="Wu L."/>
            <person name="Ma J."/>
        </authorList>
    </citation>
    <scope>NUCLEOTIDE SEQUENCE [LARGE SCALE GENOMIC DNA]</scope>
    <source>
        <strain evidence="5 6">RDMS1</strain>
    </source>
</reference>
<dbReference type="AlphaFoldDB" id="A0ABD5YMJ0"/>
<name>A0ABD5YMJ0_9EURY</name>
<dbReference type="CDD" id="cd16352">
    <property type="entry name" value="CheD"/>
    <property type="match status" value="1"/>
</dbReference>
<evidence type="ECO:0000313" key="6">
    <source>
        <dbReference type="Proteomes" id="UP001596417"/>
    </source>
</evidence>
<dbReference type="Pfam" id="PF03975">
    <property type="entry name" value="CheD"/>
    <property type="match status" value="1"/>
</dbReference>
<accession>A0ABD5YMJ0</accession>
<sequence>MKTYKKLPDSEESDRQLVRVSEYGVADSSETLIAYGLGASVAIALYAPTGVGGLAHAMLPRKDDGVGSADGKFVDTAIHAMLREMIGAGAGYGTVEAQIAGGADIFQLDGLATDAGRRNIEAARNELAALDVPIVAEDIGGGRGRRVEFDTASGDLVVHTIDSDAIRL</sequence>
<dbReference type="SUPFAM" id="SSF64438">
    <property type="entry name" value="CNF1/YfiH-like putative cysteine hydrolases"/>
    <property type="match status" value="1"/>
</dbReference>
<keyword evidence="4" id="KW-1133">Transmembrane helix</keyword>
<dbReference type="RefSeq" id="WP_248907544.1">
    <property type="nucleotide sequence ID" value="NZ_CP109979.1"/>
</dbReference>
<comment type="function">
    <text evidence="3">Probably deamidates glutamine residues to glutamate on methyl-accepting chemotaxis receptors (MCPs), playing an important role in chemotaxis.</text>
</comment>
<organism evidence="5 6">
    <name type="scientific">Halocatena marina</name>
    <dbReference type="NCBI Taxonomy" id="2934937"/>
    <lineage>
        <taxon>Archaea</taxon>
        <taxon>Methanobacteriati</taxon>
        <taxon>Methanobacteriota</taxon>
        <taxon>Stenosarchaea group</taxon>
        <taxon>Halobacteria</taxon>
        <taxon>Halobacteriales</taxon>
        <taxon>Natronomonadaceae</taxon>
        <taxon>Halocatena</taxon>
    </lineage>
</organism>
<dbReference type="Proteomes" id="UP001596417">
    <property type="component" value="Unassembled WGS sequence"/>
</dbReference>
<comment type="caution">
    <text evidence="5">The sequence shown here is derived from an EMBL/GenBank/DDBJ whole genome shotgun (WGS) entry which is preliminary data.</text>
</comment>
<comment type="similarity">
    <text evidence="3">Belongs to the CheD family.</text>
</comment>
<dbReference type="PANTHER" id="PTHR35147:SF1">
    <property type="entry name" value="CHEMORECEPTOR GLUTAMINE DEAMIDASE CHED-RELATED"/>
    <property type="match status" value="1"/>
</dbReference>
<dbReference type="PANTHER" id="PTHR35147">
    <property type="entry name" value="CHEMORECEPTOR GLUTAMINE DEAMIDASE CHED-RELATED"/>
    <property type="match status" value="1"/>
</dbReference>
<evidence type="ECO:0000256" key="4">
    <source>
        <dbReference type="SAM" id="Phobius"/>
    </source>
</evidence>
<protein>
    <recommendedName>
        <fullName evidence="3">Probable chemoreceptor glutamine deamidase CheD</fullName>
        <ecNumber evidence="3">3.5.1.44</ecNumber>
    </recommendedName>
</protein>
<comment type="catalytic activity">
    <reaction evidence="3">
        <text>L-glutaminyl-[protein] + H2O = L-glutamyl-[protein] + NH4(+)</text>
        <dbReference type="Rhea" id="RHEA:16441"/>
        <dbReference type="Rhea" id="RHEA-COMP:10207"/>
        <dbReference type="Rhea" id="RHEA-COMP:10208"/>
        <dbReference type="ChEBI" id="CHEBI:15377"/>
        <dbReference type="ChEBI" id="CHEBI:28938"/>
        <dbReference type="ChEBI" id="CHEBI:29973"/>
        <dbReference type="ChEBI" id="CHEBI:30011"/>
        <dbReference type="EC" id="3.5.1.44"/>
    </reaction>
</comment>